<evidence type="ECO:0000256" key="3">
    <source>
        <dbReference type="RuleBase" id="RU003476"/>
    </source>
</evidence>
<dbReference type="GO" id="GO:0016787">
    <property type="term" value="F:hydrolase activity"/>
    <property type="evidence" value="ECO:0007669"/>
    <property type="project" value="UniProtKB-KW"/>
</dbReference>
<sequence length="266" mass="30175">MERYQTEADTLAHYDAKQYRTPDGYTSDIAVFSIIAEELPEHTKKPPKRTLKIMLIKRAACDNEGNANIEGGKWALPGGFIQPDETAYEAAKRELQEEAGVSGLHLKHFNVYDKPGRDPRGWIISNAHYAIVPEHQLDKRKAADDAAEVELFDMEEAFALELAFDHRQIIQDALAFIKRDMIQTTVARNFLPQEFTLSELQGVLLAAVSDPAIQSSPVFFDKAPKLRFIELVIGNDGKPKTSNRYSYRPAKLYRFNEAEPVFNVYK</sequence>
<evidence type="ECO:0000256" key="1">
    <source>
        <dbReference type="ARBA" id="ARBA00005582"/>
    </source>
</evidence>
<evidence type="ECO:0000313" key="5">
    <source>
        <dbReference type="EMBL" id="KON97486.1"/>
    </source>
</evidence>
<dbReference type="Gene3D" id="3.90.79.10">
    <property type="entry name" value="Nucleoside Triphosphate Pyrophosphohydrolase"/>
    <property type="match status" value="1"/>
</dbReference>
<evidence type="ECO:0000313" key="6">
    <source>
        <dbReference type="EMBL" id="SDK39366.1"/>
    </source>
</evidence>
<dbReference type="PROSITE" id="PS51462">
    <property type="entry name" value="NUDIX"/>
    <property type="match status" value="1"/>
</dbReference>
<dbReference type="AlphaFoldDB" id="A0A0D1UUL6"/>
<evidence type="ECO:0000256" key="2">
    <source>
        <dbReference type="ARBA" id="ARBA00022801"/>
    </source>
</evidence>
<dbReference type="RefSeq" id="WP_043068788.1">
    <property type="nucleotide sequence ID" value="NZ_BJOA01000237.1"/>
</dbReference>
<dbReference type="Gene3D" id="1.10.10.10">
    <property type="entry name" value="Winged helix-like DNA-binding domain superfamily/Winged helix DNA-binding domain"/>
    <property type="match status" value="1"/>
</dbReference>
<dbReference type="Proteomes" id="UP000182836">
    <property type="component" value="Unassembled WGS sequence"/>
</dbReference>
<dbReference type="CDD" id="cd18873">
    <property type="entry name" value="NUDIX_NadM_like"/>
    <property type="match status" value="1"/>
</dbReference>
<reference evidence="6 8" key="2">
    <citation type="submission" date="2016-10" db="EMBL/GenBank/DDBJ databases">
        <authorList>
            <person name="de Groot N.N."/>
        </authorList>
    </citation>
    <scope>NUCLEOTIDE SEQUENCE [LARGE SCALE GENOMIC DNA]</scope>
    <source>
        <strain evidence="6 8">DSM 2895</strain>
    </source>
</reference>
<dbReference type="PANTHER" id="PTHR43736:SF1">
    <property type="entry name" value="DIHYDRONEOPTERIN TRIPHOSPHATE DIPHOSPHATASE"/>
    <property type="match status" value="1"/>
</dbReference>
<dbReference type="Proteomes" id="UP000037269">
    <property type="component" value="Unassembled WGS sequence"/>
</dbReference>
<accession>A0A0D1UUL6</accession>
<dbReference type="PANTHER" id="PTHR43736">
    <property type="entry name" value="ADP-RIBOSE PYROPHOSPHATASE"/>
    <property type="match status" value="1"/>
</dbReference>
<dbReference type="PROSITE" id="PS00893">
    <property type="entry name" value="NUDIX_BOX"/>
    <property type="match status" value="1"/>
</dbReference>
<dbReference type="PATRIC" id="fig|47500.8.peg.4409"/>
<dbReference type="InterPro" id="IPR036388">
    <property type="entry name" value="WH-like_DNA-bd_sf"/>
</dbReference>
<dbReference type="Pfam" id="PF00293">
    <property type="entry name" value="NUDIX"/>
    <property type="match status" value="1"/>
</dbReference>
<evidence type="ECO:0000313" key="7">
    <source>
        <dbReference type="Proteomes" id="UP000037269"/>
    </source>
</evidence>
<keyword evidence="7" id="KW-1185">Reference proteome</keyword>
<feature type="domain" description="Nudix hydrolase" evidence="4">
    <location>
        <begin position="26"/>
        <end position="178"/>
    </location>
</feature>
<name>A0A0D1UUL6_ANEMI</name>
<evidence type="ECO:0000313" key="8">
    <source>
        <dbReference type="Proteomes" id="UP000182836"/>
    </source>
</evidence>
<gene>
    <name evidence="5" type="ORF">AF333_20445</name>
    <name evidence="6" type="ORF">SAMN04487909_15234</name>
</gene>
<dbReference type="InterPro" id="IPR000086">
    <property type="entry name" value="NUDIX_hydrolase_dom"/>
</dbReference>
<reference evidence="5 7" key="1">
    <citation type="submission" date="2015-07" db="EMBL/GenBank/DDBJ databases">
        <title>Fjat-14205 dsm 2895.</title>
        <authorList>
            <person name="Liu B."/>
            <person name="Wang J."/>
            <person name="Zhu Y."/>
            <person name="Liu G."/>
            <person name="Chen Q."/>
            <person name="Chen Z."/>
            <person name="Lan J."/>
            <person name="Che J."/>
            <person name="Ge C."/>
            <person name="Shi H."/>
            <person name="Pan Z."/>
            <person name="Liu X."/>
        </authorList>
    </citation>
    <scope>NUCLEOTIDE SEQUENCE [LARGE SCALE GENOMIC DNA]</scope>
    <source>
        <strain evidence="5 7">DSM 2895</strain>
    </source>
</reference>
<proteinExistence type="inferred from homology"/>
<comment type="similarity">
    <text evidence="1 3">Belongs to the Nudix hydrolase family.</text>
</comment>
<dbReference type="SUPFAM" id="SSF46785">
    <property type="entry name" value="Winged helix' DNA-binding domain"/>
    <property type="match status" value="1"/>
</dbReference>
<dbReference type="PRINTS" id="PR00502">
    <property type="entry name" value="NUDIXFAMILY"/>
</dbReference>
<dbReference type="OrthoDB" id="9786141at2"/>
<keyword evidence="2 3" id="KW-0378">Hydrolase</keyword>
<dbReference type="GeneID" id="42307523"/>
<dbReference type="SUPFAM" id="SSF55811">
    <property type="entry name" value="Nudix"/>
    <property type="match status" value="1"/>
</dbReference>
<protein>
    <submittedName>
        <fullName evidence="5 6">ADP-ribose pyrophosphatase</fullName>
    </submittedName>
</protein>
<dbReference type="EMBL" id="LGUG01000004">
    <property type="protein sequence ID" value="KON97486.1"/>
    <property type="molecule type" value="Genomic_DNA"/>
</dbReference>
<dbReference type="InterPro" id="IPR015797">
    <property type="entry name" value="NUDIX_hydrolase-like_dom_sf"/>
</dbReference>
<dbReference type="InterPro" id="IPR036390">
    <property type="entry name" value="WH_DNA-bd_sf"/>
</dbReference>
<dbReference type="InterPro" id="IPR020084">
    <property type="entry name" value="NUDIX_hydrolase_CS"/>
</dbReference>
<evidence type="ECO:0000259" key="4">
    <source>
        <dbReference type="PROSITE" id="PS51462"/>
    </source>
</evidence>
<organism evidence="5 7">
    <name type="scientific">Aneurinibacillus migulanus</name>
    <name type="common">Bacillus migulanus</name>
    <dbReference type="NCBI Taxonomy" id="47500"/>
    <lineage>
        <taxon>Bacteria</taxon>
        <taxon>Bacillati</taxon>
        <taxon>Bacillota</taxon>
        <taxon>Bacilli</taxon>
        <taxon>Bacillales</taxon>
        <taxon>Paenibacillaceae</taxon>
        <taxon>Aneurinibacillus group</taxon>
        <taxon>Aneurinibacillus</taxon>
    </lineage>
</organism>
<dbReference type="STRING" id="47500.AF333_20445"/>
<dbReference type="InterPro" id="IPR020476">
    <property type="entry name" value="Nudix_hydrolase"/>
</dbReference>
<dbReference type="EMBL" id="FNED01000052">
    <property type="protein sequence ID" value="SDK39366.1"/>
    <property type="molecule type" value="Genomic_DNA"/>
</dbReference>